<dbReference type="PANTHER" id="PTHR28141:SF1">
    <property type="entry name" value="2',3'-CYCLIC-NUCLEOTIDE 3'-PHOSPHODIESTERASE"/>
    <property type="match status" value="1"/>
</dbReference>
<dbReference type="InterPro" id="IPR009097">
    <property type="entry name" value="Cyclic_Pdiesterase"/>
</dbReference>
<dbReference type="Proteomes" id="UP000016842">
    <property type="component" value="Unassembled WGS sequence"/>
</dbReference>
<gene>
    <name evidence="1" type="ORF">Q644_10015</name>
</gene>
<reference evidence="1 2" key="1">
    <citation type="journal article" date="2014" name="FEMS Microbiol. Lett.">
        <title>Genome sequencing analysis reveals virulence-related gene content of Ochrobactrum intermedium strain 229E, a urease-positive strain isolated from the human gastric niche.</title>
        <authorList>
            <person name="Kulkarni G.J."/>
            <person name="Shetty S."/>
            <person name="Dharne M.S."/>
            <person name="Shouche Y.S."/>
        </authorList>
    </citation>
    <scope>NUCLEOTIDE SEQUENCE [LARGE SCALE GENOMIC DNA]</scope>
    <source>
        <strain evidence="1 2">229E</strain>
    </source>
</reference>
<dbReference type="AlphaFoldDB" id="U4V4P2"/>
<comment type="caution">
    <text evidence="1">The sequence shown here is derived from an EMBL/GenBank/DDBJ whole genome shotgun (WGS) entry which is preliminary data.</text>
</comment>
<dbReference type="GO" id="GO:0004113">
    <property type="term" value="F:2',3'-cyclic-nucleotide 3'-phosphodiesterase activity"/>
    <property type="evidence" value="ECO:0007669"/>
    <property type="project" value="TreeGrafter"/>
</dbReference>
<dbReference type="Gene3D" id="3.90.1140.10">
    <property type="entry name" value="Cyclic phosphodiesterase"/>
    <property type="match status" value="1"/>
</dbReference>
<dbReference type="EMBL" id="ASXJ01000372">
    <property type="protein sequence ID" value="ERL99628.1"/>
    <property type="molecule type" value="Genomic_DNA"/>
</dbReference>
<dbReference type="GO" id="GO:0009187">
    <property type="term" value="P:cyclic nucleotide metabolic process"/>
    <property type="evidence" value="ECO:0007669"/>
    <property type="project" value="TreeGrafter"/>
</dbReference>
<evidence type="ECO:0000313" key="2">
    <source>
        <dbReference type="Proteomes" id="UP000016842"/>
    </source>
</evidence>
<dbReference type="SUPFAM" id="SSF55144">
    <property type="entry name" value="LigT-like"/>
    <property type="match status" value="1"/>
</dbReference>
<dbReference type="InterPro" id="IPR012386">
    <property type="entry name" value="Cyclic-nucl_3Pdiesterase"/>
</dbReference>
<organism evidence="1 2">
    <name type="scientific">Brucella intermedia 229E</name>
    <dbReference type="NCBI Taxonomy" id="1337887"/>
    <lineage>
        <taxon>Bacteria</taxon>
        <taxon>Pseudomonadati</taxon>
        <taxon>Pseudomonadota</taxon>
        <taxon>Alphaproteobacteria</taxon>
        <taxon>Hyphomicrobiales</taxon>
        <taxon>Brucellaceae</taxon>
        <taxon>Brucella/Ochrobactrum group</taxon>
        <taxon>Brucella</taxon>
    </lineage>
</organism>
<proteinExistence type="predicted"/>
<accession>U4V4P2</accession>
<protein>
    <submittedName>
        <fullName evidence="1">Haloacid dehalogenase</fullName>
    </submittedName>
</protein>
<sequence length="173" mass="19265">MTFHSIWLRPARDDLRFLESVVTDLASGFNSPIFEPHATLVPDMRRSADELLPLVLSLAVGRKPLDVLVDDVAGTEAYFRSFYAALQKTPTLMTLKQDSLDISGGEKDISTFLPHVSLAYGVADHGSRDTEMARMARLLVGRSIRFDRMVIVSSSSETPIDQWIVKHEVYLAG</sequence>
<dbReference type="Pfam" id="PF07823">
    <property type="entry name" value="CPDase"/>
    <property type="match status" value="1"/>
</dbReference>
<dbReference type="PANTHER" id="PTHR28141">
    <property type="entry name" value="2',3'-CYCLIC-NUCLEOTIDE 3'-PHOSPHODIESTERASE"/>
    <property type="match status" value="1"/>
</dbReference>
<dbReference type="PATRIC" id="fig|1337887.3.peg.5476"/>
<name>U4V4P2_9HYPH</name>
<evidence type="ECO:0000313" key="1">
    <source>
        <dbReference type="EMBL" id="ERL99628.1"/>
    </source>
</evidence>